<evidence type="ECO:0000313" key="3">
    <source>
        <dbReference type="Proteomes" id="UP000027265"/>
    </source>
</evidence>
<sequence length="364" mass="40755">MNTQLNARQLQQFPLNAQGITSILDEIVTSTKTLATLRGFVNFAPLPTGLDNINKDIWYSYQLGLEQFRKDEIRQKSPDAATEVARVKKCVRVKLNELAIYYINNILIPYRASKKFTGWVGSQNPSFKHPQRGGAGSTFTFQAWDDRGSAADKVKQRDGYKCLLTGRVDPVKLDKNWNPDQNTVFEITQAAHIIPFALNTKKCTATSMTWVWNALENFAGVSLKDLKGSGINDQTNIITLSSSAHHYFDALRLSFEPRPANIGNNYGVVKYGTIAPRAKFPDVVEIIDDTRAQAVNHANHLDAPKQVYLNLHCAIVKCYNASGMADIIDKYLEDYDDTGTRATDPGQDIPVDLKEVYKTLIEAY</sequence>
<gene>
    <name evidence="2" type="ORF">JAAARDRAFT_706662</name>
</gene>
<dbReference type="Pfam" id="PF13391">
    <property type="entry name" value="HNH_2"/>
    <property type="match status" value="1"/>
</dbReference>
<name>A0A067PKW8_9AGAM</name>
<evidence type="ECO:0000259" key="1">
    <source>
        <dbReference type="Pfam" id="PF13391"/>
    </source>
</evidence>
<dbReference type="InParanoid" id="A0A067PKW8"/>
<accession>A0A067PKW8</accession>
<keyword evidence="3" id="KW-1185">Reference proteome</keyword>
<dbReference type="HOGENOM" id="CLU_760890_0_0_1"/>
<dbReference type="InterPro" id="IPR003615">
    <property type="entry name" value="HNH_nuc"/>
</dbReference>
<evidence type="ECO:0000313" key="2">
    <source>
        <dbReference type="EMBL" id="KDQ51111.1"/>
    </source>
</evidence>
<dbReference type="EMBL" id="KL197751">
    <property type="protein sequence ID" value="KDQ51111.1"/>
    <property type="molecule type" value="Genomic_DNA"/>
</dbReference>
<feature type="domain" description="HNH nuclease" evidence="1">
    <location>
        <begin position="162"/>
        <end position="256"/>
    </location>
</feature>
<proteinExistence type="predicted"/>
<organism evidence="2 3">
    <name type="scientific">Jaapia argillacea MUCL 33604</name>
    <dbReference type="NCBI Taxonomy" id="933084"/>
    <lineage>
        <taxon>Eukaryota</taxon>
        <taxon>Fungi</taxon>
        <taxon>Dikarya</taxon>
        <taxon>Basidiomycota</taxon>
        <taxon>Agaricomycotina</taxon>
        <taxon>Agaricomycetes</taxon>
        <taxon>Agaricomycetidae</taxon>
        <taxon>Jaapiales</taxon>
        <taxon>Jaapiaceae</taxon>
        <taxon>Jaapia</taxon>
    </lineage>
</organism>
<dbReference type="OrthoDB" id="2104739at2759"/>
<dbReference type="AlphaFoldDB" id="A0A067PKW8"/>
<dbReference type="STRING" id="933084.A0A067PKW8"/>
<protein>
    <recommendedName>
        <fullName evidence="1">HNH nuclease domain-containing protein</fullName>
    </recommendedName>
</protein>
<reference evidence="3" key="1">
    <citation type="journal article" date="2014" name="Proc. Natl. Acad. Sci. U.S.A.">
        <title>Extensive sampling of basidiomycete genomes demonstrates inadequacy of the white-rot/brown-rot paradigm for wood decay fungi.</title>
        <authorList>
            <person name="Riley R."/>
            <person name="Salamov A.A."/>
            <person name="Brown D.W."/>
            <person name="Nagy L.G."/>
            <person name="Floudas D."/>
            <person name="Held B.W."/>
            <person name="Levasseur A."/>
            <person name="Lombard V."/>
            <person name="Morin E."/>
            <person name="Otillar R."/>
            <person name="Lindquist E.A."/>
            <person name="Sun H."/>
            <person name="LaButti K.M."/>
            <person name="Schmutz J."/>
            <person name="Jabbour D."/>
            <person name="Luo H."/>
            <person name="Baker S.E."/>
            <person name="Pisabarro A.G."/>
            <person name="Walton J.D."/>
            <person name="Blanchette R.A."/>
            <person name="Henrissat B."/>
            <person name="Martin F."/>
            <person name="Cullen D."/>
            <person name="Hibbett D.S."/>
            <person name="Grigoriev I.V."/>
        </authorList>
    </citation>
    <scope>NUCLEOTIDE SEQUENCE [LARGE SCALE GENOMIC DNA]</scope>
    <source>
        <strain evidence="3">MUCL 33604</strain>
    </source>
</reference>
<dbReference type="Proteomes" id="UP000027265">
    <property type="component" value="Unassembled WGS sequence"/>
</dbReference>